<reference evidence="1" key="2">
    <citation type="journal article" date="2015" name="Fish Shellfish Immunol.">
        <title>Early steps in the European eel (Anguilla anguilla)-Vibrio vulnificus interaction in the gills: Role of the RtxA13 toxin.</title>
        <authorList>
            <person name="Callol A."/>
            <person name="Pajuelo D."/>
            <person name="Ebbesson L."/>
            <person name="Teles M."/>
            <person name="MacKenzie S."/>
            <person name="Amaro C."/>
        </authorList>
    </citation>
    <scope>NUCLEOTIDE SEQUENCE</scope>
</reference>
<proteinExistence type="predicted"/>
<sequence length="25" mass="2882">MASTTEKNKATKFELTKYVLHSIKL</sequence>
<organism evidence="1">
    <name type="scientific">Anguilla anguilla</name>
    <name type="common">European freshwater eel</name>
    <name type="synonym">Muraena anguilla</name>
    <dbReference type="NCBI Taxonomy" id="7936"/>
    <lineage>
        <taxon>Eukaryota</taxon>
        <taxon>Metazoa</taxon>
        <taxon>Chordata</taxon>
        <taxon>Craniata</taxon>
        <taxon>Vertebrata</taxon>
        <taxon>Euteleostomi</taxon>
        <taxon>Actinopterygii</taxon>
        <taxon>Neopterygii</taxon>
        <taxon>Teleostei</taxon>
        <taxon>Anguilliformes</taxon>
        <taxon>Anguillidae</taxon>
        <taxon>Anguilla</taxon>
    </lineage>
</organism>
<protein>
    <submittedName>
        <fullName evidence="1">Uncharacterized protein</fullName>
    </submittedName>
</protein>
<reference evidence="1" key="1">
    <citation type="submission" date="2014-11" db="EMBL/GenBank/DDBJ databases">
        <authorList>
            <person name="Amaro Gonzalez C."/>
        </authorList>
    </citation>
    <scope>NUCLEOTIDE SEQUENCE</scope>
</reference>
<dbReference type="AlphaFoldDB" id="A0A0E9PXK7"/>
<name>A0A0E9PXK7_ANGAN</name>
<dbReference type="EMBL" id="GBXM01099777">
    <property type="protein sequence ID" value="JAH08800.1"/>
    <property type="molecule type" value="Transcribed_RNA"/>
</dbReference>
<accession>A0A0E9PXK7</accession>
<evidence type="ECO:0000313" key="1">
    <source>
        <dbReference type="EMBL" id="JAH08800.1"/>
    </source>
</evidence>